<feature type="domain" description="HD/PDEase" evidence="1">
    <location>
        <begin position="53"/>
        <end position="187"/>
    </location>
</feature>
<dbReference type="AlphaFoldDB" id="A0A5C6M2R5"/>
<dbReference type="GO" id="GO:0008832">
    <property type="term" value="F:dGTPase activity"/>
    <property type="evidence" value="ECO:0007669"/>
    <property type="project" value="TreeGrafter"/>
</dbReference>
<dbReference type="PANTHER" id="PTHR11373">
    <property type="entry name" value="DEOXYNUCLEOSIDE TRIPHOSPHATE TRIPHOSPHOHYDROLASE"/>
    <property type="match status" value="1"/>
</dbReference>
<dbReference type="Pfam" id="PF01966">
    <property type="entry name" value="HD"/>
    <property type="match status" value="1"/>
</dbReference>
<evidence type="ECO:0000313" key="2">
    <source>
        <dbReference type="EMBL" id="TWW08332.1"/>
    </source>
</evidence>
<reference evidence="2 3" key="2">
    <citation type="submission" date="2019-08" db="EMBL/GenBank/DDBJ databases">
        <authorList>
            <person name="Henke P."/>
        </authorList>
    </citation>
    <scope>NUCLEOTIDE SEQUENCE [LARGE SCALE GENOMIC DNA]</scope>
    <source>
        <strain evidence="2">Phe10_nw2017</strain>
    </source>
</reference>
<dbReference type="Gene3D" id="1.10.3210.10">
    <property type="entry name" value="Hypothetical protein af1432"/>
    <property type="match status" value="1"/>
</dbReference>
<dbReference type="CDD" id="cd00077">
    <property type="entry name" value="HDc"/>
    <property type="match status" value="1"/>
</dbReference>
<name>A0A5C6M2R5_9PLAN</name>
<dbReference type="InterPro" id="IPR003607">
    <property type="entry name" value="HD/PDEase_dom"/>
</dbReference>
<sequence>MSRTYRDPIHKEIQLDSEDKAENLIIALIDTKEMQRLRWIRQLGTGWFTFHGAEASRFPHSLGTMHVARLMFEKLTKEMDLEPALKEEYKALVLSSALLHDLGHAPFSHSSEAINNIKHEIWTEKIIASPETEVNQVLEGFEPGFSQKVISVLKKTYPVKFLSSIVNSQLDCDRFDYLLRDSFHTGTAYGNFDLTRVINSITVNPLYDCLVVSGEKGMLAVEDYLYARYSMYMQVYQHKKCLASDSLLLKLFKRVKFRRLLLEMDLNLQM</sequence>
<proteinExistence type="predicted"/>
<dbReference type="InterPro" id="IPR006674">
    <property type="entry name" value="HD_domain"/>
</dbReference>
<gene>
    <name evidence="2" type="ORF">E3A20_25400</name>
</gene>
<dbReference type="SMART" id="SM00471">
    <property type="entry name" value="HDc"/>
    <property type="match status" value="1"/>
</dbReference>
<dbReference type="Proteomes" id="UP000321083">
    <property type="component" value="Unassembled WGS sequence"/>
</dbReference>
<reference evidence="2 3" key="1">
    <citation type="submission" date="2019-08" db="EMBL/GenBank/DDBJ databases">
        <title>100 year-old enigma solved: identification of Planctomyces bekefii, the type genus and species of the phylum Planctomycetes.</title>
        <authorList>
            <person name="Svetlana D.N."/>
            <person name="Overmann J."/>
        </authorList>
    </citation>
    <scope>NUCLEOTIDE SEQUENCE [LARGE SCALE GENOMIC DNA]</scope>
    <source>
        <strain evidence="2">Phe10_nw2017</strain>
    </source>
</reference>
<feature type="non-terminal residue" evidence="2">
    <location>
        <position position="270"/>
    </location>
</feature>
<dbReference type="SUPFAM" id="SSF109604">
    <property type="entry name" value="HD-domain/PDEase-like"/>
    <property type="match status" value="1"/>
</dbReference>
<protein>
    <recommendedName>
        <fullName evidence="1">HD/PDEase domain-containing protein</fullName>
    </recommendedName>
</protein>
<keyword evidence="3" id="KW-1185">Reference proteome</keyword>
<dbReference type="InterPro" id="IPR050135">
    <property type="entry name" value="dGTPase-like"/>
</dbReference>
<evidence type="ECO:0000313" key="3">
    <source>
        <dbReference type="Proteomes" id="UP000321083"/>
    </source>
</evidence>
<evidence type="ECO:0000259" key="1">
    <source>
        <dbReference type="SMART" id="SM00471"/>
    </source>
</evidence>
<dbReference type="PANTHER" id="PTHR11373:SF4">
    <property type="entry name" value="DEOXYNUCLEOSIDE TRIPHOSPHATE TRIPHOSPHOHYDROLASE SAMHD1"/>
    <property type="match status" value="1"/>
</dbReference>
<dbReference type="GO" id="GO:0006203">
    <property type="term" value="P:dGTP catabolic process"/>
    <property type="evidence" value="ECO:0007669"/>
    <property type="project" value="TreeGrafter"/>
</dbReference>
<organism evidence="2 3">
    <name type="scientific">Planctomyces bekefii</name>
    <dbReference type="NCBI Taxonomy" id="1653850"/>
    <lineage>
        <taxon>Bacteria</taxon>
        <taxon>Pseudomonadati</taxon>
        <taxon>Planctomycetota</taxon>
        <taxon>Planctomycetia</taxon>
        <taxon>Planctomycetales</taxon>
        <taxon>Planctomycetaceae</taxon>
        <taxon>Planctomyces</taxon>
    </lineage>
</organism>
<comment type="caution">
    <text evidence="2">The sequence shown here is derived from an EMBL/GenBank/DDBJ whole genome shotgun (WGS) entry which is preliminary data.</text>
</comment>
<accession>A0A5C6M2R5</accession>
<dbReference type="EMBL" id="SRHE01000722">
    <property type="protein sequence ID" value="TWW08332.1"/>
    <property type="molecule type" value="Genomic_DNA"/>
</dbReference>